<comment type="caution">
    <text evidence="9">The sequence shown here is derived from an EMBL/GenBank/DDBJ whole genome shotgun (WGS) entry which is preliminary data.</text>
</comment>
<evidence type="ECO:0000256" key="7">
    <source>
        <dbReference type="SAM" id="Phobius"/>
    </source>
</evidence>
<comment type="cofactor">
    <cofactor evidence="6">
        <name>Zn(2+)</name>
        <dbReference type="ChEBI" id="CHEBI:29105"/>
    </cofactor>
    <text evidence="6">Binds 1 zinc ion per subunit.</text>
</comment>
<comment type="similarity">
    <text evidence="6">Belongs to the peptidase M48 family.</text>
</comment>
<evidence type="ECO:0000256" key="4">
    <source>
        <dbReference type="ARBA" id="ARBA00022833"/>
    </source>
</evidence>
<evidence type="ECO:0000256" key="1">
    <source>
        <dbReference type="ARBA" id="ARBA00022670"/>
    </source>
</evidence>
<dbReference type="GO" id="GO:0004222">
    <property type="term" value="F:metalloendopeptidase activity"/>
    <property type="evidence" value="ECO:0007669"/>
    <property type="project" value="InterPro"/>
</dbReference>
<dbReference type="GO" id="GO:0006508">
    <property type="term" value="P:proteolysis"/>
    <property type="evidence" value="ECO:0007669"/>
    <property type="project" value="UniProtKB-KW"/>
</dbReference>
<keyword evidence="7" id="KW-1133">Transmembrane helix</keyword>
<evidence type="ECO:0000259" key="8">
    <source>
        <dbReference type="Pfam" id="PF01435"/>
    </source>
</evidence>
<dbReference type="Proteomes" id="UP000824005">
    <property type="component" value="Unassembled WGS sequence"/>
</dbReference>
<dbReference type="PANTHER" id="PTHR34978:SF3">
    <property type="entry name" value="SLR0241 PROTEIN"/>
    <property type="match status" value="1"/>
</dbReference>
<evidence type="ECO:0000256" key="3">
    <source>
        <dbReference type="ARBA" id="ARBA00022801"/>
    </source>
</evidence>
<dbReference type="Gene3D" id="3.30.2010.10">
    <property type="entry name" value="Metalloproteases ('zincins'), catalytic domain"/>
    <property type="match status" value="1"/>
</dbReference>
<keyword evidence="3 6" id="KW-0378">Hydrolase</keyword>
<dbReference type="GO" id="GO:0046872">
    <property type="term" value="F:metal ion binding"/>
    <property type="evidence" value="ECO:0007669"/>
    <property type="project" value="UniProtKB-KW"/>
</dbReference>
<feature type="domain" description="Peptidase M48" evidence="8">
    <location>
        <begin position="154"/>
        <end position="208"/>
    </location>
</feature>
<keyword evidence="7" id="KW-0812">Transmembrane</keyword>
<evidence type="ECO:0000256" key="5">
    <source>
        <dbReference type="ARBA" id="ARBA00023049"/>
    </source>
</evidence>
<feature type="transmembrane region" description="Helical" evidence="7">
    <location>
        <begin position="292"/>
        <end position="316"/>
    </location>
</feature>
<dbReference type="InterPro" id="IPR001915">
    <property type="entry name" value="Peptidase_M48"/>
</dbReference>
<feature type="transmembrane region" description="Helical" evidence="7">
    <location>
        <begin position="37"/>
        <end position="63"/>
    </location>
</feature>
<evidence type="ECO:0000313" key="10">
    <source>
        <dbReference type="Proteomes" id="UP000824005"/>
    </source>
</evidence>
<evidence type="ECO:0000256" key="2">
    <source>
        <dbReference type="ARBA" id="ARBA00022723"/>
    </source>
</evidence>
<accession>A0A9D2C9V6</accession>
<gene>
    <name evidence="9" type="ORF">H9830_07585</name>
</gene>
<dbReference type="CDD" id="cd07326">
    <property type="entry name" value="M56_BlaR1_MecR1_like"/>
    <property type="match status" value="1"/>
</dbReference>
<evidence type="ECO:0000256" key="6">
    <source>
        <dbReference type="RuleBase" id="RU003983"/>
    </source>
</evidence>
<reference evidence="9" key="2">
    <citation type="submission" date="2021-04" db="EMBL/GenBank/DDBJ databases">
        <authorList>
            <person name="Gilroy R."/>
        </authorList>
    </citation>
    <scope>NUCLEOTIDE SEQUENCE</scope>
    <source>
        <strain evidence="9">ChiGjej1B1-98</strain>
    </source>
</reference>
<dbReference type="InterPro" id="IPR052173">
    <property type="entry name" value="Beta-lactam_resp_regulator"/>
</dbReference>
<sequence>MSAAVLTLLASVLLLAAIWGPELLRRAAPALATTPQVAVIALTAGAVAWMAALFALGPVIAWMSTGPAWLPQRAADVCSQCLSAATPFGDSAVSLGIPAILPLAFPALGAVIVSAGIAREFTLLRATWRSPEAQLRNRAPEVLFGHVVRVIPDEAQFAYALPRRRGGIVVSSGACDRLSHDELCAVLAHEREHVRKHHHIVLTLLFGLTRYCRWVPLIAAIRDAVPLYLEIAADRAAKRTVGTSSLASALLKLGDSSRAPRSNSAVLHASAIGAGSERVRQLIGRPPPKNSAVIAAAAVAYALTLAVAIAGIHWPYLAALLNGCLM</sequence>
<organism evidence="9 10">
    <name type="scientific">Candidatus Agrococcus pullicola</name>
    <dbReference type="NCBI Taxonomy" id="2838429"/>
    <lineage>
        <taxon>Bacteria</taxon>
        <taxon>Bacillati</taxon>
        <taxon>Actinomycetota</taxon>
        <taxon>Actinomycetes</taxon>
        <taxon>Micrococcales</taxon>
        <taxon>Microbacteriaceae</taxon>
        <taxon>Agrococcus</taxon>
    </lineage>
</organism>
<keyword evidence="7" id="KW-0472">Membrane</keyword>
<keyword evidence="2" id="KW-0479">Metal-binding</keyword>
<keyword evidence="1 6" id="KW-0645">Protease</keyword>
<dbReference type="EMBL" id="DXDC01000223">
    <property type="protein sequence ID" value="HIY66123.1"/>
    <property type="molecule type" value="Genomic_DNA"/>
</dbReference>
<name>A0A9D2C9V6_9MICO</name>
<protein>
    <submittedName>
        <fullName evidence="9">M56 family metallopeptidase</fullName>
    </submittedName>
</protein>
<reference evidence="9" key="1">
    <citation type="journal article" date="2021" name="PeerJ">
        <title>Extensive microbial diversity within the chicken gut microbiome revealed by metagenomics and culture.</title>
        <authorList>
            <person name="Gilroy R."/>
            <person name="Ravi A."/>
            <person name="Getino M."/>
            <person name="Pursley I."/>
            <person name="Horton D.L."/>
            <person name="Alikhan N.F."/>
            <person name="Baker D."/>
            <person name="Gharbi K."/>
            <person name="Hall N."/>
            <person name="Watson M."/>
            <person name="Adriaenssens E.M."/>
            <person name="Foster-Nyarko E."/>
            <person name="Jarju S."/>
            <person name="Secka A."/>
            <person name="Antonio M."/>
            <person name="Oren A."/>
            <person name="Chaudhuri R.R."/>
            <person name="La Ragione R."/>
            <person name="Hildebrand F."/>
            <person name="Pallen M.J."/>
        </authorList>
    </citation>
    <scope>NUCLEOTIDE SEQUENCE</scope>
    <source>
        <strain evidence="9">ChiGjej1B1-98</strain>
    </source>
</reference>
<evidence type="ECO:0000313" key="9">
    <source>
        <dbReference type="EMBL" id="HIY66123.1"/>
    </source>
</evidence>
<keyword evidence="5 6" id="KW-0482">Metalloprotease</keyword>
<keyword evidence="4 6" id="KW-0862">Zinc</keyword>
<dbReference type="Pfam" id="PF01435">
    <property type="entry name" value="Peptidase_M48"/>
    <property type="match status" value="1"/>
</dbReference>
<dbReference type="AlphaFoldDB" id="A0A9D2C9V6"/>
<dbReference type="PANTHER" id="PTHR34978">
    <property type="entry name" value="POSSIBLE SENSOR-TRANSDUCER PROTEIN BLAR"/>
    <property type="match status" value="1"/>
</dbReference>
<proteinExistence type="inferred from homology"/>